<organism evidence="2 3">
    <name type="scientific">Desulfurobacterium thermolithotrophum (strain DSM 11699 / BSA)</name>
    <dbReference type="NCBI Taxonomy" id="868864"/>
    <lineage>
        <taxon>Bacteria</taxon>
        <taxon>Pseudomonadati</taxon>
        <taxon>Aquificota</taxon>
        <taxon>Aquificia</taxon>
        <taxon>Desulfurobacteriales</taxon>
        <taxon>Desulfurobacteriaceae</taxon>
        <taxon>Desulfurobacterium</taxon>
    </lineage>
</organism>
<dbReference type="InParanoid" id="F0S084"/>
<dbReference type="Pfam" id="PF04028">
    <property type="entry name" value="DUF374"/>
    <property type="match status" value="1"/>
</dbReference>
<dbReference type="eggNOG" id="COG2121">
    <property type="taxonomic scope" value="Bacteria"/>
</dbReference>
<name>F0S084_DESTD</name>
<reference evidence="3" key="2">
    <citation type="submission" date="2011-02" db="EMBL/GenBank/DDBJ databases">
        <title>The complete genome of Desulfurobacterium thermolithotrophum DSM 11699.</title>
        <authorList>
            <consortium name="US DOE Joint Genome Institute (JGI-PGF)"/>
            <person name="Lucas S."/>
            <person name="Copeland A."/>
            <person name="Lapidus A."/>
            <person name="Bruce D."/>
            <person name="Goodwin L."/>
            <person name="Pitluck S."/>
            <person name="Kyrpides N."/>
            <person name="Mavromatis K."/>
            <person name="Pagani I."/>
            <person name="Ivanova N."/>
            <person name="Mikhailova N."/>
            <person name="Daligault H."/>
            <person name="Detter J.C."/>
            <person name="Tapia R."/>
            <person name="Han C."/>
            <person name="Land M."/>
            <person name="Hauser L."/>
            <person name="Markowitz V."/>
            <person name="Cheng J.-F."/>
            <person name="Hugenholtz P."/>
            <person name="Woyke T."/>
            <person name="Wu D."/>
            <person name="Spring S."/>
            <person name="Brambilla E."/>
            <person name="Klenk H.-P."/>
            <person name="Eisen J.A."/>
        </authorList>
    </citation>
    <scope>NUCLEOTIDE SEQUENCE [LARGE SCALE GENOMIC DNA]</scope>
    <source>
        <strain evidence="3">DSM 11699 / BSA</strain>
    </source>
</reference>
<dbReference type="HOGENOM" id="CLU_086327_2_0_0"/>
<dbReference type="InterPro" id="IPR007172">
    <property type="entry name" value="DUF374"/>
</dbReference>
<dbReference type="RefSeq" id="WP_013638715.1">
    <property type="nucleotide sequence ID" value="NC_015185.1"/>
</dbReference>
<keyword evidence="3" id="KW-1185">Reference proteome</keyword>
<evidence type="ECO:0000313" key="2">
    <source>
        <dbReference type="EMBL" id="ADY73763.1"/>
    </source>
</evidence>
<evidence type="ECO:0000313" key="3">
    <source>
        <dbReference type="Proteomes" id="UP000007102"/>
    </source>
</evidence>
<dbReference type="AlphaFoldDB" id="F0S084"/>
<dbReference type="SUPFAM" id="SSF69593">
    <property type="entry name" value="Glycerol-3-phosphate (1)-acyltransferase"/>
    <property type="match status" value="1"/>
</dbReference>
<dbReference type="OrthoDB" id="9810508at2"/>
<accession>F0S084</accession>
<evidence type="ECO:0000259" key="1">
    <source>
        <dbReference type="Pfam" id="PF04028"/>
    </source>
</evidence>
<dbReference type="STRING" id="868864.Dester_1126"/>
<reference evidence="2 3" key="1">
    <citation type="journal article" date="2011" name="Stand. Genomic Sci.">
        <title>Complete genome sequence of the thermophilic sulfur-reducer Desulfurobacterium thermolithotrophum type strain (BSA(T)) from a deep-sea hydrothermal vent.</title>
        <authorList>
            <person name="Goker M."/>
            <person name="Daligault H."/>
            <person name="Mwirichia R."/>
            <person name="Lapidus A."/>
            <person name="Lucas S."/>
            <person name="Deshpande S."/>
            <person name="Pagani I."/>
            <person name="Tapia R."/>
            <person name="Cheng J.F."/>
            <person name="Goodwin L."/>
            <person name="Pitluck S."/>
            <person name="Liolios K."/>
            <person name="Ivanova N."/>
            <person name="Mavromatis K."/>
            <person name="Mikhailova N."/>
            <person name="Pati A."/>
            <person name="Chen A."/>
            <person name="Palaniappan K."/>
            <person name="Han C."/>
            <person name="Land M."/>
            <person name="Hauser L."/>
            <person name="Pan C."/>
            <person name="Brambilla E.M."/>
            <person name="Rohde M."/>
            <person name="Spring S."/>
            <person name="Sikorski J."/>
            <person name="Wirth R."/>
            <person name="Detter J.C."/>
            <person name="Woyke T."/>
            <person name="Bristow J."/>
            <person name="Eisen J.A."/>
            <person name="Markowitz V."/>
            <person name="Hugenholtz P."/>
            <person name="Kyrpides N.C."/>
            <person name="Klenk H.P."/>
        </authorList>
    </citation>
    <scope>NUCLEOTIDE SEQUENCE [LARGE SCALE GENOMIC DNA]</scope>
    <source>
        <strain evidence="3">DSM 11699 / BSA</strain>
    </source>
</reference>
<proteinExistence type="predicted"/>
<protein>
    <recommendedName>
        <fullName evidence="1">DUF374 domain-containing protein</fullName>
    </recommendedName>
</protein>
<dbReference type="KEGG" id="dte:Dester_1126"/>
<dbReference type="CDD" id="cd07983">
    <property type="entry name" value="LPLAT_DUF374-like"/>
    <property type="match status" value="1"/>
</dbReference>
<gene>
    <name evidence="2" type="ordered locus">Dester_1126</name>
</gene>
<feature type="domain" description="DUF374" evidence="1">
    <location>
        <begin position="55"/>
        <end position="119"/>
    </location>
</feature>
<dbReference type="EMBL" id="CP002543">
    <property type="protein sequence ID" value="ADY73763.1"/>
    <property type="molecule type" value="Genomic_DNA"/>
</dbReference>
<dbReference type="Proteomes" id="UP000007102">
    <property type="component" value="Chromosome"/>
</dbReference>
<sequence>MKLSREDILFFLLNGFVKTLKIEVKFLEDVKFPSIITFWHGRMFLLPFVFANYADKVSILISRHRDGELAARFIEKLGFSTVRGSTGKGKGGDRAFREMVNILESGKSVAITPDGPRGPKEVFKPGAAKLSIVTGVPVYPVAFSTSKGKELSSWDNFLLPYPFSKCKVLVGKPLYPKEKEDIDFYTKRLELALKDLTKLCDQETGWKI</sequence>